<accession>A0AA38TKZ1</accession>
<comment type="caution">
    <text evidence="1">The sequence shown here is derived from an EMBL/GenBank/DDBJ whole genome shotgun (WGS) entry which is preliminary data.</text>
</comment>
<dbReference type="PANTHER" id="PTHR31569">
    <property type="entry name" value="SWIM-TYPE DOMAIN-CONTAINING PROTEIN"/>
    <property type="match status" value="1"/>
</dbReference>
<dbReference type="PANTHER" id="PTHR31569:SF4">
    <property type="entry name" value="SWIM-TYPE DOMAIN-CONTAINING PROTEIN"/>
    <property type="match status" value="1"/>
</dbReference>
<protein>
    <submittedName>
        <fullName evidence="1">Uncharacterized protein</fullName>
    </submittedName>
</protein>
<evidence type="ECO:0000313" key="1">
    <source>
        <dbReference type="EMBL" id="KAJ9557231.1"/>
    </source>
</evidence>
<dbReference type="InterPro" id="IPR052579">
    <property type="entry name" value="Zinc_finger_SWIM"/>
</dbReference>
<evidence type="ECO:0000313" key="2">
    <source>
        <dbReference type="Proteomes" id="UP001172457"/>
    </source>
</evidence>
<reference evidence="1" key="1">
    <citation type="submission" date="2023-03" db="EMBL/GenBank/DDBJ databases">
        <title>Chromosome-scale reference genome and RAD-based genetic map of yellow starthistle (Centaurea solstitialis) reveal putative structural variation and QTLs associated with invader traits.</title>
        <authorList>
            <person name="Reatini B."/>
            <person name="Cang F.A."/>
            <person name="Jiang Q."/>
            <person name="Mckibben M.T.W."/>
            <person name="Barker M.S."/>
            <person name="Rieseberg L.H."/>
            <person name="Dlugosch K.M."/>
        </authorList>
    </citation>
    <scope>NUCLEOTIDE SEQUENCE</scope>
    <source>
        <strain evidence="1">CAN-66</strain>
        <tissue evidence="1">Leaf</tissue>
    </source>
</reference>
<name>A0AA38TKZ1_9ASTR</name>
<dbReference type="Proteomes" id="UP001172457">
    <property type="component" value="Chromosome 3"/>
</dbReference>
<organism evidence="1 2">
    <name type="scientific">Centaurea solstitialis</name>
    <name type="common">yellow star-thistle</name>
    <dbReference type="NCBI Taxonomy" id="347529"/>
    <lineage>
        <taxon>Eukaryota</taxon>
        <taxon>Viridiplantae</taxon>
        <taxon>Streptophyta</taxon>
        <taxon>Embryophyta</taxon>
        <taxon>Tracheophyta</taxon>
        <taxon>Spermatophyta</taxon>
        <taxon>Magnoliopsida</taxon>
        <taxon>eudicotyledons</taxon>
        <taxon>Gunneridae</taxon>
        <taxon>Pentapetalae</taxon>
        <taxon>asterids</taxon>
        <taxon>campanulids</taxon>
        <taxon>Asterales</taxon>
        <taxon>Asteraceae</taxon>
        <taxon>Carduoideae</taxon>
        <taxon>Cardueae</taxon>
        <taxon>Centaureinae</taxon>
        <taxon>Centaurea</taxon>
    </lineage>
</organism>
<keyword evidence="2" id="KW-1185">Reference proteome</keyword>
<dbReference type="AlphaFoldDB" id="A0AA38TKZ1"/>
<gene>
    <name evidence="1" type="ORF">OSB04_011845</name>
</gene>
<dbReference type="EMBL" id="JARYMX010000003">
    <property type="protein sequence ID" value="KAJ9557231.1"/>
    <property type="molecule type" value="Genomic_DNA"/>
</dbReference>
<proteinExistence type="predicted"/>
<sequence>MNCLFELVGKYSSLNSCWTLTVRCENHNHEPAEDMEGHPYAMRLTENQVRMVEDLSRKNVKPCDILSTLKEQNLDNVSTLRTIYNARRKFWATEHKGKTQMQVVMSYLQEEGYMHEVRANKSNQLEDLFFIHPISLTLWRAFPYVLLMDATIVVAEVKLGPCPYPHLSQILEKGKRKG</sequence>